<feature type="domain" description="Hemerythrin-like" evidence="2">
    <location>
        <begin position="24"/>
        <end position="156"/>
    </location>
</feature>
<dbReference type="KEGG" id="agf:ET445_11640"/>
<name>A0A4P6FDQ2_9MICO</name>
<keyword evidence="4" id="KW-1185">Reference proteome</keyword>
<dbReference type="Pfam" id="PF01814">
    <property type="entry name" value="Hemerythrin"/>
    <property type="match status" value="1"/>
</dbReference>
<accession>A0A4P6FDQ2</accession>
<evidence type="ECO:0000313" key="4">
    <source>
        <dbReference type="Proteomes" id="UP000291259"/>
    </source>
</evidence>
<dbReference type="RefSeq" id="WP_129191446.1">
    <property type="nucleotide sequence ID" value="NZ_CP035491.1"/>
</dbReference>
<dbReference type="CDD" id="cd12108">
    <property type="entry name" value="Hr-like"/>
    <property type="match status" value="1"/>
</dbReference>
<evidence type="ECO:0000313" key="3">
    <source>
        <dbReference type="EMBL" id="QAY73896.1"/>
    </source>
</evidence>
<evidence type="ECO:0000256" key="1">
    <source>
        <dbReference type="SAM" id="MobiDB-lite"/>
    </source>
</evidence>
<proteinExistence type="predicted"/>
<gene>
    <name evidence="3" type="ORF">ET445_11640</name>
</gene>
<reference evidence="3 4" key="1">
    <citation type="submission" date="2019-01" db="EMBL/GenBank/DDBJ databases">
        <title>Genome sequencing of strain FW100M-8.</title>
        <authorList>
            <person name="Heo J."/>
            <person name="Kim S.-J."/>
            <person name="Kim J.-S."/>
            <person name="Hong S.-B."/>
            <person name="Kwon S.-W."/>
        </authorList>
    </citation>
    <scope>NUCLEOTIDE SEQUENCE [LARGE SCALE GENOMIC DNA]</scope>
    <source>
        <strain evidence="3 4">FW100M-8</strain>
    </source>
</reference>
<feature type="region of interest" description="Disordered" evidence="1">
    <location>
        <begin position="232"/>
        <end position="255"/>
    </location>
</feature>
<protein>
    <submittedName>
        <fullName evidence="3">Hemerythrin domain-containing protein</fullName>
    </submittedName>
</protein>
<dbReference type="OrthoDB" id="5197650at2"/>
<dbReference type="InterPro" id="IPR012312">
    <property type="entry name" value="Hemerythrin-like"/>
</dbReference>
<dbReference type="Gene3D" id="1.20.120.520">
    <property type="entry name" value="nmb1532 protein domain like"/>
    <property type="match status" value="1"/>
</dbReference>
<dbReference type="EMBL" id="CP035491">
    <property type="protein sequence ID" value="QAY73896.1"/>
    <property type="molecule type" value="Genomic_DNA"/>
</dbReference>
<dbReference type="AlphaFoldDB" id="A0A4P6FDQ2"/>
<evidence type="ECO:0000259" key="2">
    <source>
        <dbReference type="Pfam" id="PF01814"/>
    </source>
</evidence>
<organism evidence="3 4">
    <name type="scientific">Agromyces protaetiae</name>
    <dbReference type="NCBI Taxonomy" id="2509455"/>
    <lineage>
        <taxon>Bacteria</taxon>
        <taxon>Bacillati</taxon>
        <taxon>Actinomycetota</taxon>
        <taxon>Actinomycetes</taxon>
        <taxon>Micrococcales</taxon>
        <taxon>Microbacteriaceae</taxon>
        <taxon>Agromyces</taxon>
    </lineage>
</organism>
<dbReference type="Proteomes" id="UP000291259">
    <property type="component" value="Chromosome"/>
</dbReference>
<sequence length="255" mass="28975">MTTRLPSTGAAPFEAPAATCRSDEVVVVHRLFKRLFADAPDIVRGVEVGDTVRAKRVAKHLHGITKLLHVHHRTEDAYFWDTMTDRTPSCGLHVALMRTQHERVSDLLDVVDERIDEWTPDADLASAERLALELEEVNQLLLVHLADEEREAFPILDEILTDAEWDRVHRKAQGHLPPLPLFVLVGFMLESVPPAERDHWFATQMPAPIRVAYRAVGRKQYEHALAGLFPERAQRTRRSTPRPPRGIRPLTPRTA</sequence>